<evidence type="ECO:0000256" key="3">
    <source>
        <dbReference type="ARBA" id="ARBA00005893"/>
    </source>
</evidence>
<dbReference type="EMBL" id="BMWW01000008">
    <property type="protein sequence ID" value="GGZ03596.1"/>
    <property type="molecule type" value="Genomic_DNA"/>
</dbReference>
<dbReference type="RefSeq" id="WP_229466084.1">
    <property type="nucleotide sequence ID" value="NZ_BMWW01000008.1"/>
</dbReference>
<dbReference type="PIRSF" id="PIRSF006118">
    <property type="entry name" value="KDO8-P_Ptase"/>
    <property type="match status" value="1"/>
</dbReference>
<dbReference type="GO" id="GO:0019143">
    <property type="term" value="F:3-deoxy-manno-octulosonate-8-phosphatase activity"/>
    <property type="evidence" value="ECO:0007669"/>
    <property type="project" value="UniProtKB-EC"/>
</dbReference>
<dbReference type="Gene3D" id="3.40.50.1000">
    <property type="entry name" value="HAD superfamily/HAD-like"/>
    <property type="match status" value="1"/>
</dbReference>
<feature type="binding site" evidence="11">
    <location>
        <position position="120"/>
    </location>
    <ligand>
        <name>Mg(2+)</name>
        <dbReference type="ChEBI" id="CHEBI:18420"/>
    </ligand>
</feature>
<dbReference type="NCBIfam" id="TIGR01670">
    <property type="entry name" value="KdsC-phosphatas"/>
    <property type="match status" value="1"/>
</dbReference>
<dbReference type="AlphaFoldDB" id="A0AA87YB07"/>
<keyword evidence="7 11" id="KW-0479">Metal-binding</keyword>
<keyword evidence="9 11" id="KW-0460">Magnesium</keyword>
<evidence type="ECO:0000256" key="7">
    <source>
        <dbReference type="ARBA" id="ARBA00022723"/>
    </source>
</evidence>
<evidence type="ECO:0000256" key="1">
    <source>
        <dbReference type="ARBA" id="ARBA00000898"/>
    </source>
</evidence>
<evidence type="ECO:0000313" key="12">
    <source>
        <dbReference type="EMBL" id="GGZ03596.1"/>
    </source>
</evidence>
<comment type="catalytic activity">
    <reaction evidence="1">
        <text>3-deoxy-alpha-D-manno-2-octulosonate-8-phosphate + H2O = 3-deoxy-alpha-D-manno-oct-2-ulosonate + phosphate</text>
        <dbReference type="Rhea" id="RHEA:11500"/>
        <dbReference type="ChEBI" id="CHEBI:15377"/>
        <dbReference type="ChEBI" id="CHEBI:43474"/>
        <dbReference type="ChEBI" id="CHEBI:85985"/>
        <dbReference type="ChEBI" id="CHEBI:85986"/>
        <dbReference type="EC" id="3.1.3.45"/>
    </reaction>
</comment>
<dbReference type="PANTHER" id="PTHR21485:SF3">
    <property type="entry name" value="N-ACYLNEURAMINATE CYTIDYLYLTRANSFERASE"/>
    <property type="match status" value="1"/>
</dbReference>
<evidence type="ECO:0000256" key="4">
    <source>
        <dbReference type="ARBA" id="ARBA00011881"/>
    </source>
</evidence>
<dbReference type="CDD" id="cd01630">
    <property type="entry name" value="HAD_KDO-like"/>
    <property type="match status" value="1"/>
</dbReference>
<dbReference type="EC" id="3.1.3.45" evidence="5"/>
<evidence type="ECO:0000256" key="2">
    <source>
        <dbReference type="ARBA" id="ARBA00001946"/>
    </source>
</evidence>
<dbReference type="InterPro" id="IPR050793">
    <property type="entry name" value="CMP-NeuNAc_synthase"/>
</dbReference>
<dbReference type="FunFam" id="3.40.50.1000:FF:000029">
    <property type="entry name" value="3-deoxy-D-manno-octulosonate 8-phosphate phosphatase KdsC"/>
    <property type="match status" value="1"/>
</dbReference>
<name>A0AA87YB07_9BURK</name>
<dbReference type="GO" id="GO:0046872">
    <property type="term" value="F:metal ion binding"/>
    <property type="evidence" value="ECO:0007669"/>
    <property type="project" value="UniProtKB-KW"/>
</dbReference>
<evidence type="ECO:0000256" key="5">
    <source>
        <dbReference type="ARBA" id="ARBA00013066"/>
    </source>
</evidence>
<evidence type="ECO:0000256" key="11">
    <source>
        <dbReference type="PIRSR" id="PIRSR006118-2"/>
    </source>
</evidence>
<proteinExistence type="inferred from homology"/>
<organism evidence="12 13">
    <name type="scientific">Pseudoduganella plicata</name>
    <dbReference type="NCBI Taxonomy" id="321984"/>
    <lineage>
        <taxon>Bacteria</taxon>
        <taxon>Pseudomonadati</taxon>
        <taxon>Pseudomonadota</taxon>
        <taxon>Betaproteobacteria</taxon>
        <taxon>Burkholderiales</taxon>
        <taxon>Oxalobacteraceae</taxon>
        <taxon>Telluria group</taxon>
        <taxon>Pseudoduganella</taxon>
    </lineage>
</organism>
<dbReference type="Proteomes" id="UP000619512">
    <property type="component" value="Unassembled WGS sequence"/>
</dbReference>
<dbReference type="InterPro" id="IPR010023">
    <property type="entry name" value="KdsC_fam"/>
</dbReference>
<evidence type="ECO:0000256" key="8">
    <source>
        <dbReference type="ARBA" id="ARBA00022801"/>
    </source>
</evidence>
<dbReference type="Pfam" id="PF08282">
    <property type="entry name" value="Hydrolase_3"/>
    <property type="match status" value="1"/>
</dbReference>
<comment type="similarity">
    <text evidence="3">Belongs to the KdsC family.</text>
</comment>
<feature type="binding site" evidence="11">
    <location>
        <position position="29"/>
    </location>
    <ligand>
        <name>substrate</name>
    </ligand>
</feature>
<sequence length="184" mass="19860">MADDLMKRPIDMQNVQRAAGVRLMIFDVDGVLTDGSLHYGADGEAFKTFNVQDGLGIKLLQEAGIQTAIISARRSPQVTARARDLGIDHVHQGGHDKLTPFNALLAQLGLTADQVGFIGDDVVDLPILSRVGFAVAVPNGRQEVLARAHYIAANHGGRGAVREVCEFVLRAQGLYDKTMAQFLI</sequence>
<evidence type="ECO:0000313" key="13">
    <source>
        <dbReference type="Proteomes" id="UP000619512"/>
    </source>
</evidence>
<dbReference type="GO" id="GO:0008781">
    <property type="term" value="F:N-acylneuraminate cytidylyltransferase activity"/>
    <property type="evidence" value="ECO:0007669"/>
    <property type="project" value="TreeGrafter"/>
</dbReference>
<comment type="caution">
    <text evidence="12">The sequence shown here is derived from an EMBL/GenBank/DDBJ whole genome shotgun (WGS) entry which is preliminary data.</text>
</comment>
<dbReference type="SUPFAM" id="SSF56784">
    <property type="entry name" value="HAD-like"/>
    <property type="match status" value="1"/>
</dbReference>
<protein>
    <recommendedName>
        <fullName evidence="6">3-deoxy-D-manno-octulosonate 8-phosphate phosphatase KdsC</fullName>
        <ecNumber evidence="5">3.1.3.45</ecNumber>
    </recommendedName>
    <alternativeName>
        <fullName evidence="10">KDO 8-P phosphatase</fullName>
    </alternativeName>
</protein>
<evidence type="ECO:0000256" key="6">
    <source>
        <dbReference type="ARBA" id="ARBA00020092"/>
    </source>
</evidence>
<dbReference type="SFLD" id="SFLDS00003">
    <property type="entry name" value="Haloacid_Dehalogenase"/>
    <property type="match status" value="1"/>
</dbReference>
<evidence type="ECO:0000256" key="9">
    <source>
        <dbReference type="ARBA" id="ARBA00022842"/>
    </source>
</evidence>
<dbReference type="InterPro" id="IPR023214">
    <property type="entry name" value="HAD_sf"/>
</dbReference>
<accession>A0AA87YB07</accession>
<dbReference type="SFLD" id="SFLDG01136">
    <property type="entry name" value="C1.6:_Phosphoserine_Phosphatas"/>
    <property type="match status" value="1"/>
</dbReference>
<reference evidence="12" key="1">
    <citation type="journal article" date="2014" name="Int. J. Syst. Evol. Microbiol.">
        <title>Complete genome sequence of Corynebacterium casei LMG S-19264T (=DSM 44701T), isolated from a smear-ripened cheese.</title>
        <authorList>
            <consortium name="US DOE Joint Genome Institute (JGI-PGF)"/>
            <person name="Walter F."/>
            <person name="Albersmeier A."/>
            <person name="Kalinowski J."/>
            <person name="Ruckert C."/>
        </authorList>
    </citation>
    <scope>NUCLEOTIDE SEQUENCE</scope>
    <source>
        <strain evidence="12">KCTC 12344</strain>
    </source>
</reference>
<dbReference type="SFLD" id="SFLDG01138">
    <property type="entry name" value="C1.6.2:_Deoxy-d-mannose-octulo"/>
    <property type="match status" value="1"/>
</dbReference>
<dbReference type="PANTHER" id="PTHR21485">
    <property type="entry name" value="HAD SUPERFAMILY MEMBERS CMAS AND KDSC"/>
    <property type="match status" value="1"/>
</dbReference>
<keyword evidence="8" id="KW-0378">Hydrolase</keyword>
<gene>
    <name evidence="12" type="ORF">GCM10007388_41630</name>
</gene>
<evidence type="ECO:0000256" key="10">
    <source>
        <dbReference type="ARBA" id="ARBA00031051"/>
    </source>
</evidence>
<feature type="binding site" evidence="11">
    <location>
        <position position="27"/>
    </location>
    <ligand>
        <name>Mg(2+)</name>
        <dbReference type="ChEBI" id="CHEBI:18420"/>
    </ligand>
</feature>
<reference evidence="12" key="2">
    <citation type="submission" date="2022-12" db="EMBL/GenBank/DDBJ databases">
        <authorList>
            <person name="Sun Q."/>
            <person name="Kim S."/>
        </authorList>
    </citation>
    <scope>NUCLEOTIDE SEQUENCE</scope>
    <source>
        <strain evidence="12">KCTC 12344</strain>
    </source>
</reference>
<dbReference type="InterPro" id="IPR036412">
    <property type="entry name" value="HAD-like_sf"/>
</dbReference>
<comment type="cofactor">
    <cofactor evidence="2 11">
        <name>Mg(2+)</name>
        <dbReference type="ChEBI" id="CHEBI:18420"/>
    </cofactor>
</comment>
<comment type="subunit">
    <text evidence="4">Homotetramer.</text>
</comment>